<evidence type="ECO:0000256" key="6">
    <source>
        <dbReference type="ARBA" id="ARBA00044567"/>
    </source>
</evidence>
<evidence type="ECO:0000256" key="8">
    <source>
        <dbReference type="ARBA" id="ARBA00048439"/>
    </source>
</evidence>
<protein>
    <recommendedName>
        <fullName evidence="5">tRNA-queuosine alpha-mannosyltransferase</fullName>
        <ecNumber evidence="4">2.4.1.110</ecNumber>
    </recommendedName>
    <alternativeName>
        <fullName evidence="6">Glycosyltransferase-like domain-containing protein 1</fullName>
    </alternativeName>
</protein>
<dbReference type="CDD" id="cd01635">
    <property type="entry name" value="Glycosyltransferase_GTB-type"/>
    <property type="match status" value="1"/>
</dbReference>
<evidence type="ECO:0000313" key="11">
    <source>
        <dbReference type="Ensembl" id="ENSCINP00000021446.3"/>
    </source>
</evidence>
<dbReference type="GO" id="GO:0016438">
    <property type="term" value="F:tRNA-queuosine(34) beta-mannosyltransferase activity"/>
    <property type="evidence" value="ECO:0007669"/>
    <property type="project" value="UniProtKB-EC"/>
</dbReference>
<keyword evidence="12" id="KW-1185">Reference proteome</keyword>
<evidence type="ECO:0000259" key="10">
    <source>
        <dbReference type="Pfam" id="PF12038"/>
    </source>
</evidence>
<evidence type="ECO:0000256" key="2">
    <source>
        <dbReference type="ARBA" id="ARBA00022676"/>
    </source>
</evidence>
<comment type="catalytic activity">
    <reaction evidence="8">
        <text>queuosine(34) in tRNA(Asp) + GDP-alpha-D-mannose = O-4''-alpha-D-mannosylqueuosine(34) in tRNA(Asp) + GDP + H(+)</text>
        <dbReference type="Rhea" id="RHEA:12885"/>
        <dbReference type="Rhea" id="RHEA-COMP:18572"/>
        <dbReference type="Rhea" id="RHEA-COMP:18581"/>
        <dbReference type="ChEBI" id="CHEBI:15378"/>
        <dbReference type="ChEBI" id="CHEBI:57527"/>
        <dbReference type="ChEBI" id="CHEBI:58189"/>
        <dbReference type="ChEBI" id="CHEBI:194431"/>
        <dbReference type="ChEBI" id="CHEBI:194442"/>
        <dbReference type="EC" id="2.4.1.110"/>
    </reaction>
    <physiologicalReaction direction="left-to-right" evidence="8">
        <dbReference type="Rhea" id="RHEA:12886"/>
    </physiologicalReaction>
</comment>
<dbReference type="EC" id="2.4.1.110" evidence="4"/>
<dbReference type="OMA" id="CYPIAPN"/>
<dbReference type="Pfam" id="PF00534">
    <property type="entry name" value="Glycos_transf_1"/>
    <property type="match status" value="1"/>
</dbReference>
<dbReference type="GeneTree" id="ENSGT00390000006631"/>
<dbReference type="InParanoid" id="F6U9P7"/>
<sequence length="370" mass="42962">LDCVDILIVESFYGGSHKQLIDVIVEAVKEKHGNLNLKLLTLPAKKWPWKARTSALYFSTLIDSALTCKTIFCSSVLNLCELVGLHPQLGKAKKVLYFHENQLVYPVRNRHDGDFQFGYNQIMSALAADFVLFNSSFNMESFLTNIQSFLKLIPDHKPKNIEGKLRPKCKVLYFPIPNIPRVILESDELNELHIVWPHRWEHDKDPDTFFQVLFLLKENDFKFKVSVLGEHFAEIPPIFQTAKEKLGEKFVNHWGYLEAKSLYLNLLQRCDVVVSTAVHEFFGVSMLEAVTAGCYPLCPNRLSYPEIFPAECLYNTQQQLYKKLKEFCKHKHLPKQLYNKLNFNVKRFQWQNLESKYLAMLGEHCVISQT</sequence>
<dbReference type="HOGENOM" id="CLU_033439_1_0_1"/>
<dbReference type="InterPro" id="IPR001296">
    <property type="entry name" value="Glyco_trans_1"/>
</dbReference>
<evidence type="ECO:0000256" key="5">
    <source>
        <dbReference type="ARBA" id="ARBA00044539"/>
    </source>
</evidence>
<proteinExistence type="inferred from homology"/>
<evidence type="ECO:0000313" key="12">
    <source>
        <dbReference type="Proteomes" id="UP000008144"/>
    </source>
</evidence>
<name>F6U9P7_CIOIN</name>
<comment type="similarity">
    <text evidence="1">Belongs to the glycosyltransferase group 1 family. Glycosyltransferase 4 subfamily.</text>
</comment>
<evidence type="ECO:0000256" key="4">
    <source>
        <dbReference type="ARBA" id="ARBA00044517"/>
    </source>
</evidence>
<reference evidence="12" key="1">
    <citation type="journal article" date="2002" name="Science">
        <title>The draft genome of Ciona intestinalis: insights into chordate and vertebrate origins.</title>
        <authorList>
            <person name="Dehal P."/>
            <person name="Satou Y."/>
            <person name="Campbell R.K."/>
            <person name="Chapman J."/>
            <person name="Degnan B."/>
            <person name="De Tomaso A."/>
            <person name="Davidson B."/>
            <person name="Di Gregorio A."/>
            <person name="Gelpke M."/>
            <person name="Goodstein D.M."/>
            <person name="Harafuji N."/>
            <person name="Hastings K.E."/>
            <person name="Ho I."/>
            <person name="Hotta K."/>
            <person name="Huang W."/>
            <person name="Kawashima T."/>
            <person name="Lemaire P."/>
            <person name="Martinez D."/>
            <person name="Meinertzhagen I.A."/>
            <person name="Necula S."/>
            <person name="Nonaka M."/>
            <person name="Putnam N."/>
            <person name="Rash S."/>
            <person name="Saiga H."/>
            <person name="Satake M."/>
            <person name="Terry A."/>
            <person name="Yamada L."/>
            <person name="Wang H.G."/>
            <person name="Awazu S."/>
            <person name="Azumi K."/>
            <person name="Boore J."/>
            <person name="Branno M."/>
            <person name="Chin-Bow S."/>
            <person name="DeSantis R."/>
            <person name="Doyle S."/>
            <person name="Francino P."/>
            <person name="Keys D.N."/>
            <person name="Haga S."/>
            <person name="Hayashi H."/>
            <person name="Hino K."/>
            <person name="Imai K.S."/>
            <person name="Inaba K."/>
            <person name="Kano S."/>
            <person name="Kobayashi K."/>
            <person name="Kobayashi M."/>
            <person name="Lee B.I."/>
            <person name="Makabe K.W."/>
            <person name="Manohar C."/>
            <person name="Matassi G."/>
            <person name="Medina M."/>
            <person name="Mochizuki Y."/>
            <person name="Mount S."/>
            <person name="Morishita T."/>
            <person name="Miura S."/>
            <person name="Nakayama A."/>
            <person name="Nishizaka S."/>
            <person name="Nomoto H."/>
            <person name="Ohta F."/>
            <person name="Oishi K."/>
            <person name="Rigoutsos I."/>
            <person name="Sano M."/>
            <person name="Sasaki A."/>
            <person name="Sasakura Y."/>
            <person name="Shoguchi E."/>
            <person name="Shin-i T."/>
            <person name="Spagnuolo A."/>
            <person name="Stainier D."/>
            <person name="Suzuki M.M."/>
            <person name="Tassy O."/>
            <person name="Takatori N."/>
            <person name="Tokuoka M."/>
            <person name="Yagi K."/>
            <person name="Yoshizaki F."/>
            <person name="Wada S."/>
            <person name="Zhang C."/>
            <person name="Hyatt P.D."/>
            <person name="Larimer F."/>
            <person name="Detter C."/>
            <person name="Doggett N."/>
            <person name="Glavina T."/>
            <person name="Hawkins T."/>
            <person name="Richardson P."/>
            <person name="Lucas S."/>
            <person name="Kohara Y."/>
            <person name="Levine M."/>
            <person name="Satoh N."/>
            <person name="Rokhsar D.S."/>
        </authorList>
    </citation>
    <scope>NUCLEOTIDE SEQUENCE [LARGE SCALE GENOMIC DNA]</scope>
</reference>
<organism evidence="11 12">
    <name type="scientific">Ciona intestinalis</name>
    <name type="common">Transparent sea squirt</name>
    <name type="synonym">Ascidia intestinalis</name>
    <dbReference type="NCBI Taxonomy" id="7719"/>
    <lineage>
        <taxon>Eukaryota</taxon>
        <taxon>Metazoa</taxon>
        <taxon>Chordata</taxon>
        <taxon>Tunicata</taxon>
        <taxon>Ascidiacea</taxon>
        <taxon>Phlebobranchia</taxon>
        <taxon>Cionidae</taxon>
        <taxon>Ciona</taxon>
    </lineage>
</organism>
<reference evidence="11" key="3">
    <citation type="submission" date="2025-09" db="UniProtKB">
        <authorList>
            <consortium name="Ensembl"/>
        </authorList>
    </citation>
    <scope>IDENTIFICATION</scope>
</reference>
<evidence type="ECO:0000256" key="3">
    <source>
        <dbReference type="ARBA" id="ARBA00022679"/>
    </source>
</evidence>
<reference evidence="11" key="2">
    <citation type="submission" date="2025-08" db="UniProtKB">
        <authorList>
            <consortium name="Ensembl"/>
        </authorList>
    </citation>
    <scope>IDENTIFICATION</scope>
</reference>
<dbReference type="SUPFAM" id="SSF53756">
    <property type="entry name" value="UDP-Glycosyltransferase/glycogen phosphorylase"/>
    <property type="match status" value="1"/>
</dbReference>
<feature type="domain" description="tRNA-queuosine alpha-mannosyltransferase N-terminal" evidence="10">
    <location>
        <begin position="6"/>
        <end position="176"/>
    </location>
</feature>
<dbReference type="FunCoup" id="F6U9P7">
    <property type="interactions" value="74"/>
</dbReference>
<dbReference type="InterPro" id="IPR051862">
    <property type="entry name" value="GT-like_domain_containing_1"/>
</dbReference>
<feature type="domain" description="Glycosyl transferase family 1" evidence="9">
    <location>
        <begin position="194"/>
        <end position="310"/>
    </location>
</feature>
<evidence type="ECO:0000259" key="9">
    <source>
        <dbReference type="Pfam" id="PF00534"/>
    </source>
</evidence>
<dbReference type="Pfam" id="PF12038">
    <property type="entry name" value="QTMAN_N"/>
    <property type="match status" value="1"/>
</dbReference>
<accession>F6U9P7</accession>
<dbReference type="PANTHER" id="PTHR13615">
    <property type="entry name" value="GLYCOSYLTRANSFERASE-LIKE 1"/>
    <property type="match status" value="1"/>
</dbReference>
<dbReference type="AlphaFoldDB" id="F6U9P7"/>
<dbReference type="PANTHER" id="PTHR13615:SF3">
    <property type="entry name" value="GLYCOSYLTRANSFERASE-LIKE DOMAIN-CONTAINING PROTEIN 1"/>
    <property type="match status" value="1"/>
</dbReference>
<dbReference type="InterPro" id="IPR022701">
    <property type="entry name" value="QTMAN_N"/>
</dbReference>
<keyword evidence="3" id="KW-0808">Transferase</keyword>
<dbReference type="Gene3D" id="3.40.50.2000">
    <property type="entry name" value="Glycogen Phosphorylase B"/>
    <property type="match status" value="1"/>
</dbReference>
<evidence type="ECO:0000256" key="1">
    <source>
        <dbReference type="ARBA" id="ARBA00009481"/>
    </source>
</evidence>
<comment type="function">
    <text evidence="7">Glycosyltransferase that specifically catalyzes mannosylation of cytoplasmic tRNA(Asp) modified with queuosine at position 34 (queuosine(34)). Mannosylates the cyclopentene moiety of queuosine(34) in tRNA(Asp) to form mannosyl-queuosine(34). Mannosylation of queuosine(34) in tRNA(Asp) is required to slow-down elongation at cognate codons, GAC and GAU, thereby regulating protein translation.</text>
</comment>
<dbReference type="Ensembl" id="ENSCINT00000021446.3">
    <property type="protein sequence ID" value="ENSCINP00000021446.3"/>
    <property type="gene ID" value="ENSCING00000001951.3"/>
</dbReference>
<keyword evidence="2" id="KW-0328">Glycosyltransferase</keyword>
<dbReference type="STRING" id="7719.ENSCINP00000021446"/>
<evidence type="ECO:0000256" key="7">
    <source>
        <dbReference type="ARBA" id="ARBA00045402"/>
    </source>
</evidence>
<dbReference type="Proteomes" id="UP000008144">
    <property type="component" value="Unassembled WGS sequence"/>
</dbReference>